<dbReference type="EMBL" id="SLWX01000009">
    <property type="protein sequence ID" value="TCO75406.1"/>
    <property type="molecule type" value="Genomic_DNA"/>
</dbReference>
<evidence type="ECO:0000313" key="3">
    <source>
        <dbReference type="Proteomes" id="UP000294980"/>
    </source>
</evidence>
<evidence type="ECO:0000256" key="1">
    <source>
        <dbReference type="SAM" id="Phobius"/>
    </source>
</evidence>
<keyword evidence="3" id="KW-1185">Reference proteome</keyword>
<feature type="transmembrane region" description="Helical" evidence="1">
    <location>
        <begin position="51"/>
        <end position="73"/>
    </location>
</feature>
<feature type="transmembrane region" description="Helical" evidence="1">
    <location>
        <begin position="85"/>
        <end position="109"/>
    </location>
</feature>
<reference evidence="2 3" key="1">
    <citation type="submission" date="2019-03" db="EMBL/GenBank/DDBJ databases">
        <title>Genomic Encyclopedia of Type Strains, Phase IV (KMG-IV): sequencing the most valuable type-strain genomes for metagenomic binning, comparative biology and taxonomic classification.</title>
        <authorList>
            <person name="Goeker M."/>
        </authorList>
    </citation>
    <scope>NUCLEOTIDE SEQUENCE [LARGE SCALE GENOMIC DNA]</scope>
    <source>
        <strain evidence="2 3">DSM 23344</strain>
    </source>
</reference>
<dbReference type="AlphaFoldDB" id="A0A4R2KW04"/>
<keyword evidence="1" id="KW-1133">Transmembrane helix</keyword>
<dbReference type="RefSeq" id="WP_117318176.1">
    <property type="nucleotide sequence ID" value="NZ_QQSW01000011.1"/>
</dbReference>
<proteinExistence type="predicted"/>
<organism evidence="2 3">
    <name type="scientific">Chromatocurvus halotolerans</name>
    <dbReference type="NCBI Taxonomy" id="1132028"/>
    <lineage>
        <taxon>Bacteria</taxon>
        <taxon>Pseudomonadati</taxon>
        <taxon>Pseudomonadota</taxon>
        <taxon>Gammaproteobacteria</taxon>
        <taxon>Cellvibrionales</taxon>
        <taxon>Halieaceae</taxon>
        <taxon>Chromatocurvus</taxon>
    </lineage>
</organism>
<keyword evidence="1" id="KW-0812">Transmembrane</keyword>
<dbReference type="OrthoDB" id="5734577at2"/>
<gene>
    <name evidence="2" type="ORF">EV688_109130</name>
</gene>
<sequence length="144" mass="14756">MLRALKAYVASVFIAYLLASFAATQVVLSHVSAMGVGVSLADRLSASLHDLLGLASSYLVLIAVAFALAMPVAAGLCRRLSRQRALLYTLAGFTAIVALHMIMKAVLGVSGIAATRSLPGLLSQGAAGAIGGLCFQALTPPRDT</sequence>
<accession>A0A4R2KW04</accession>
<name>A0A4R2KW04_9GAMM</name>
<keyword evidence="1" id="KW-0472">Membrane</keyword>
<comment type="caution">
    <text evidence="2">The sequence shown here is derived from an EMBL/GenBank/DDBJ whole genome shotgun (WGS) entry which is preliminary data.</text>
</comment>
<evidence type="ECO:0000313" key="2">
    <source>
        <dbReference type="EMBL" id="TCO75406.1"/>
    </source>
</evidence>
<dbReference type="Proteomes" id="UP000294980">
    <property type="component" value="Unassembled WGS sequence"/>
</dbReference>
<protein>
    <submittedName>
        <fullName evidence="2">Uncharacterized protein</fullName>
    </submittedName>
</protein>